<dbReference type="STRING" id="649639.Bcell_0847"/>
<dbReference type="Pfam" id="PF00512">
    <property type="entry name" value="HisKA"/>
    <property type="match status" value="1"/>
</dbReference>
<dbReference type="SMART" id="SM00388">
    <property type="entry name" value="HisKA"/>
    <property type="match status" value="1"/>
</dbReference>
<dbReference type="GO" id="GO:0030435">
    <property type="term" value="P:sporulation resulting in formation of a cellular spore"/>
    <property type="evidence" value="ECO:0007669"/>
    <property type="project" value="UniProtKB-KW"/>
</dbReference>
<dbReference type="InterPro" id="IPR036097">
    <property type="entry name" value="HisK_dim/P_sf"/>
</dbReference>
<evidence type="ECO:0000256" key="10">
    <source>
        <dbReference type="SAM" id="Phobius"/>
    </source>
</evidence>
<keyword evidence="10" id="KW-1133">Transmembrane helix</keyword>
<dbReference type="Gene3D" id="1.10.287.130">
    <property type="match status" value="1"/>
</dbReference>
<comment type="catalytic activity">
    <reaction evidence="1">
        <text>ATP + protein L-histidine = ADP + protein N-phospho-L-histidine.</text>
        <dbReference type="EC" id="2.7.13.3"/>
    </reaction>
</comment>
<accession>E6U0S7</accession>
<dbReference type="EC" id="2.7.13.3" evidence="2"/>
<dbReference type="CDD" id="cd00130">
    <property type="entry name" value="PAS"/>
    <property type="match status" value="3"/>
</dbReference>
<evidence type="ECO:0000256" key="3">
    <source>
        <dbReference type="ARBA" id="ARBA00022553"/>
    </source>
</evidence>
<feature type="domain" description="Histidine kinase" evidence="11">
    <location>
        <begin position="398"/>
        <end position="604"/>
    </location>
</feature>
<keyword evidence="7" id="KW-0067">ATP-binding</keyword>
<dbReference type="Proteomes" id="UP000001401">
    <property type="component" value="Chromosome"/>
</dbReference>
<evidence type="ECO:0000256" key="5">
    <source>
        <dbReference type="ARBA" id="ARBA00022741"/>
    </source>
</evidence>
<dbReference type="PROSITE" id="PS50109">
    <property type="entry name" value="HIS_KIN"/>
    <property type="match status" value="1"/>
</dbReference>
<evidence type="ECO:0000256" key="9">
    <source>
        <dbReference type="ARBA" id="ARBA00023012"/>
    </source>
</evidence>
<dbReference type="SMART" id="SM00091">
    <property type="entry name" value="PAS"/>
    <property type="match status" value="3"/>
</dbReference>
<dbReference type="InterPro" id="IPR001610">
    <property type="entry name" value="PAC"/>
</dbReference>
<evidence type="ECO:0000313" key="15">
    <source>
        <dbReference type="Proteomes" id="UP000001401"/>
    </source>
</evidence>
<evidence type="ECO:0000256" key="8">
    <source>
        <dbReference type="ARBA" id="ARBA00022969"/>
    </source>
</evidence>
<keyword evidence="5" id="KW-0547">Nucleotide-binding</keyword>
<dbReference type="SMART" id="SM00086">
    <property type="entry name" value="PAC"/>
    <property type="match status" value="2"/>
</dbReference>
<sequence>MTTNSNLSRDSIFLSTFIHTPVAMMLVSLDGTVLKTNRSCQETFGYTEEQLEKLKLDEILHPEDIEQNTPLLERLITNDRPLKFNGRVIYGDGILKQMVFYTSLAKSELGEPLYYIYQILENTNESFQSELNESKERYKSLFKYNPDMIYSMDLDGYYTSVNPAFEQVLGYSKCELLNGKLNYQHLTPKEKLKETIRHFNAAVEGEIQHYEMPAVSKDGEVIMFDITNIPIVVDGKIVGVYGIAKDITARKKSEQELIITKKQLESFIENNVDPIFIYDLDDKLIKVNKAFEKTYGWKKEEVLGLSYKDMPVLPTNMYSNMQKDLKLFKMTFKSLETQRVKKDGSLIHVDISGFPIHDEEGHIAAWAFIHRDLTETKMAEEMMINSEKLSIAGQLAAGIAHEIRNPLTAIKGFLQLLRPDFVTKEKYMNIISTEIERIEMIISELLILSKPQEIHYSKTNIVSIIEEVKMLLETQAILKGVEINTEFYCENTYIYCEKNQLKQVCINFIKNAIEAMPNGGNLYINVTENREENGIFIHFKDEGKGIPKEKISKIGHPFYTTKSDGTGLGFMVSKRIVEHHEGYVEIDSELNVGTTITVFLPMEQLSFKEKE</sequence>
<feature type="transmembrane region" description="Helical" evidence="10">
    <location>
        <begin position="12"/>
        <end position="34"/>
    </location>
</feature>
<feature type="domain" description="PAC" evidence="13">
    <location>
        <begin position="333"/>
        <end position="385"/>
    </location>
</feature>
<dbReference type="OrthoDB" id="9815750at2"/>
<evidence type="ECO:0000256" key="6">
    <source>
        <dbReference type="ARBA" id="ARBA00022777"/>
    </source>
</evidence>
<dbReference type="InterPro" id="IPR000014">
    <property type="entry name" value="PAS"/>
</dbReference>
<dbReference type="InterPro" id="IPR000700">
    <property type="entry name" value="PAS-assoc_C"/>
</dbReference>
<gene>
    <name evidence="14" type="ordered locus">Bcell_0847</name>
</gene>
<dbReference type="InterPro" id="IPR005467">
    <property type="entry name" value="His_kinase_dom"/>
</dbReference>
<keyword evidence="10" id="KW-0812">Transmembrane</keyword>
<evidence type="ECO:0000259" key="11">
    <source>
        <dbReference type="PROSITE" id="PS50109"/>
    </source>
</evidence>
<dbReference type="PROSITE" id="PS50113">
    <property type="entry name" value="PAC"/>
    <property type="match status" value="2"/>
</dbReference>
<feature type="domain" description="PAS" evidence="12">
    <location>
        <begin position="134"/>
        <end position="206"/>
    </location>
</feature>
<dbReference type="Pfam" id="PF08447">
    <property type="entry name" value="PAS_3"/>
    <property type="match status" value="1"/>
</dbReference>
<dbReference type="GO" id="GO:0005524">
    <property type="term" value="F:ATP binding"/>
    <property type="evidence" value="ECO:0007669"/>
    <property type="project" value="UniProtKB-KW"/>
</dbReference>
<dbReference type="RefSeq" id="WP_013487466.1">
    <property type="nucleotide sequence ID" value="NC_014829.1"/>
</dbReference>
<proteinExistence type="predicted"/>
<dbReference type="InterPro" id="IPR004358">
    <property type="entry name" value="Sig_transdc_His_kin-like_C"/>
</dbReference>
<dbReference type="InterPro" id="IPR036890">
    <property type="entry name" value="HATPase_C_sf"/>
</dbReference>
<feature type="domain" description="PAC" evidence="13">
    <location>
        <begin position="208"/>
        <end position="259"/>
    </location>
</feature>
<evidence type="ECO:0000256" key="2">
    <source>
        <dbReference type="ARBA" id="ARBA00012438"/>
    </source>
</evidence>
<dbReference type="eggNOG" id="COG3852">
    <property type="taxonomic scope" value="Bacteria"/>
</dbReference>
<evidence type="ECO:0000256" key="1">
    <source>
        <dbReference type="ARBA" id="ARBA00000085"/>
    </source>
</evidence>
<dbReference type="PRINTS" id="PR00344">
    <property type="entry name" value="BCTRLSENSOR"/>
</dbReference>
<evidence type="ECO:0000259" key="13">
    <source>
        <dbReference type="PROSITE" id="PS50113"/>
    </source>
</evidence>
<keyword evidence="15" id="KW-1185">Reference proteome</keyword>
<dbReference type="InterPro" id="IPR013655">
    <property type="entry name" value="PAS_fold_3"/>
</dbReference>
<dbReference type="Pfam" id="PF02518">
    <property type="entry name" value="HATPase_c"/>
    <property type="match status" value="1"/>
</dbReference>
<dbReference type="InterPro" id="IPR013656">
    <property type="entry name" value="PAS_4"/>
</dbReference>
<dbReference type="FunFam" id="1.10.287.130:FF:000040">
    <property type="entry name" value="PAS domain-containing sensor histidine kinase"/>
    <property type="match status" value="1"/>
</dbReference>
<dbReference type="EMBL" id="CP002394">
    <property type="protein sequence ID" value="ADU29125.1"/>
    <property type="molecule type" value="Genomic_DNA"/>
</dbReference>
<keyword evidence="6 14" id="KW-0418">Kinase</keyword>
<dbReference type="SUPFAM" id="SSF47384">
    <property type="entry name" value="Homodimeric domain of signal transducing histidine kinase"/>
    <property type="match status" value="1"/>
</dbReference>
<dbReference type="InterPro" id="IPR035965">
    <property type="entry name" value="PAS-like_dom_sf"/>
</dbReference>
<dbReference type="NCBIfam" id="TIGR00229">
    <property type="entry name" value="sensory_box"/>
    <property type="match status" value="3"/>
</dbReference>
<reference evidence="14" key="1">
    <citation type="submission" date="2010-12" db="EMBL/GenBank/DDBJ databases">
        <title>Complete sequence of Bacillus cellulosilyticus DSM 2522.</title>
        <authorList>
            <consortium name="US DOE Joint Genome Institute"/>
            <person name="Lucas S."/>
            <person name="Copeland A."/>
            <person name="Lapidus A."/>
            <person name="Cheng J.-F."/>
            <person name="Bruce D."/>
            <person name="Goodwin L."/>
            <person name="Pitluck S."/>
            <person name="Chertkov O."/>
            <person name="Detter J.C."/>
            <person name="Han C."/>
            <person name="Tapia R."/>
            <person name="Land M."/>
            <person name="Hauser L."/>
            <person name="Jeffries C."/>
            <person name="Kyrpides N."/>
            <person name="Ivanova N."/>
            <person name="Mikhailova N."/>
            <person name="Brumm P."/>
            <person name="Mead D."/>
            <person name="Woyke T."/>
        </authorList>
    </citation>
    <scope>NUCLEOTIDE SEQUENCE [LARGE SCALE GENOMIC DNA]</scope>
    <source>
        <strain evidence="14">DSM 2522</strain>
    </source>
</reference>
<dbReference type="CDD" id="cd00075">
    <property type="entry name" value="HATPase"/>
    <property type="match status" value="1"/>
</dbReference>
<dbReference type="InterPro" id="IPR003661">
    <property type="entry name" value="HisK_dim/P_dom"/>
</dbReference>
<dbReference type="GO" id="GO:0000155">
    <property type="term" value="F:phosphorelay sensor kinase activity"/>
    <property type="evidence" value="ECO:0007669"/>
    <property type="project" value="InterPro"/>
</dbReference>
<name>E6U0S7_EVAC2</name>
<keyword evidence="10" id="KW-0472">Membrane</keyword>
<dbReference type="Pfam" id="PF08448">
    <property type="entry name" value="PAS_4"/>
    <property type="match status" value="1"/>
</dbReference>
<organism evidence="14 15">
    <name type="scientific">Evansella cellulosilytica (strain ATCC 21833 / DSM 2522 / FERM P-1141 / JCM 9156 / N-4)</name>
    <name type="common">Bacillus cellulosilyticus</name>
    <dbReference type="NCBI Taxonomy" id="649639"/>
    <lineage>
        <taxon>Bacteria</taxon>
        <taxon>Bacillati</taxon>
        <taxon>Bacillota</taxon>
        <taxon>Bacilli</taxon>
        <taxon>Bacillales</taxon>
        <taxon>Bacillaceae</taxon>
        <taxon>Evansella</taxon>
    </lineage>
</organism>
<dbReference type="PANTHER" id="PTHR43065">
    <property type="entry name" value="SENSOR HISTIDINE KINASE"/>
    <property type="match status" value="1"/>
</dbReference>
<dbReference type="SMART" id="SM00387">
    <property type="entry name" value="HATPase_c"/>
    <property type="match status" value="1"/>
</dbReference>
<keyword evidence="9" id="KW-0902">Two-component regulatory system</keyword>
<dbReference type="Gene3D" id="3.30.450.20">
    <property type="entry name" value="PAS domain"/>
    <property type="match status" value="3"/>
</dbReference>
<dbReference type="SUPFAM" id="SSF55874">
    <property type="entry name" value="ATPase domain of HSP90 chaperone/DNA topoisomerase II/histidine kinase"/>
    <property type="match status" value="1"/>
</dbReference>
<dbReference type="HOGENOM" id="CLU_000445_114_39_9"/>
<evidence type="ECO:0000259" key="12">
    <source>
        <dbReference type="PROSITE" id="PS50112"/>
    </source>
</evidence>
<feature type="domain" description="PAS" evidence="12">
    <location>
        <begin position="260"/>
        <end position="304"/>
    </location>
</feature>
<keyword evidence="8" id="KW-0749">Sporulation</keyword>
<keyword evidence="3" id="KW-0597">Phosphoprotein</keyword>
<dbReference type="KEGG" id="bco:Bcell_0847"/>
<dbReference type="PROSITE" id="PS50112">
    <property type="entry name" value="PAS"/>
    <property type="match status" value="3"/>
</dbReference>
<feature type="domain" description="PAS" evidence="12">
    <location>
        <begin position="24"/>
        <end position="79"/>
    </location>
</feature>
<keyword evidence="4" id="KW-0808">Transferase</keyword>
<evidence type="ECO:0000313" key="14">
    <source>
        <dbReference type="EMBL" id="ADU29125.1"/>
    </source>
</evidence>
<evidence type="ECO:0000256" key="7">
    <source>
        <dbReference type="ARBA" id="ARBA00022840"/>
    </source>
</evidence>
<protein>
    <recommendedName>
        <fullName evidence="2">histidine kinase</fullName>
        <ecNumber evidence="2">2.7.13.3</ecNumber>
    </recommendedName>
</protein>
<dbReference type="CDD" id="cd00082">
    <property type="entry name" value="HisKA"/>
    <property type="match status" value="1"/>
</dbReference>
<dbReference type="InterPro" id="IPR003594">
    <property type="entry name" value="HATPase_dom"/>
</dbReference>
<dbReference type="Pfam" id="PF13426">
    <property type="entry name" value="PAS_9"/>
    <property type="match status" value="1"/>
</dbReference>
<evidence type="ECO:0000256" key="4">
    <source>
        <dbReference type="ARBA" id="ARBA00022679"/>
    </source>
</evidence>
<dbReference type="AlphaFoldDB" id="E6U0S7"/>
<dbReference type="PANTHER" id="PTHR43065:SF34">
    <property type="entry name" value="SPORULATION KINASE A"/>
    <property type="match status" value="1"/>
</dbReference>
<dbReference type="eggNOG" id="COG5000">
    <property type="taxonomic scope" value="Bacteria"/>
</dbReference>
<dbReference type="Gene3D" id="3.30.565.10">
    <property type="entry name" value="Histidine kinase-like ATPase, C-terminal domain"/>
    <property type="match status" value="1"/>
</dbReference>
<dbReference type="SUPFAM" id="SSF55785">
    <property type="entry name" value="PYP-like sensor domain (PAS domain)"/>
    <property type="match status" value="3"/>
</dbReference>